<feature type="domain" description="OmpA-like" evidence="4">
    <location>
        <begin position="273"/>
        <end position="382"/>
    </location>
</feature>
<dbReference type="PROSITE" id="PS51123">
    <property type="entry name" value="OMPA_2"/>
    <property type="match status" value="1"/>
</dbReference>
<evidence type="ECO:0000313" key="5">
    <source>
        <dbReference type="EMBL" id="EFI72284.1"/>
    </source>
</evidence>
<dbReference type="STRING" id="77095.SAMN05216455_104122"/>
<dbReference type="Proteomes" id="UP000004524">
    <property type="component" value="Unassembled WGS sequence"/>
</dbReference>
<evidence type="ECO:0000313" key="6">
    <source>
        <dbReference type="Proteomes" id="UP000004524"/>
    </source>
</evidence>
<protein>
    <submittedName>
        <fullName evidence="5">Putative immunoreactive 42kD antigen PG33</fullName>
    </submittedName>
</protein>
<dbReference type="OrthoDB" id="1453138at2"/>
<comment type="caution">
    <text evidence="5">The sequence shown here is derived from an EMBL/GenBank/DDBJ whole genome shotgun (WGS) entry which is preliminary data.</text>
</comment>
<feature type="signal peptide" evidence="3">
    <location>
        <begin position="1"/>
        <end position="19"/>
    </location>
</feature>
<dbReference type="PANTHER" id="PTHR30329:SF21">
    <property type="entry name" value="LIPOPROTEIN YIAD-RELATED"/>
    <property type="match status" value="1"/>
</dbReference>
<keyword evidence="3" id="KW-0732">Signal</keyword>
<dbReference type="InterPro" id="IPR036737">
    <property type="entry name" value="OmpA-like_sf"/>
</dbReference>
<keyword evidence="2" id="KW-0175">Coiled coil</keyword>
<dbReference type="InterPro" id="IPR006665">
    <property type="entry name" value="OmpA-like"/>
</dbReference>
<dbReference type="EMBL" id="ADWO01000053">
    <property type="protein sequence ID" value="EFI72284.1"/>
    <property type="molecule type" value="Genomic_DNA"/>
</dbReference>
<reference evidence="5 6" key="1">
    <citation type="journal article" date="2010" name="Microb. Ecol.">
        <title>Comparative genome analysis of Prevotella ruminicola and Prevotella bryantii: insights into their environmental niche.</title>
        <authorList>
            <consortium name="North American Consortium for Rumen Bacteria"/>
            <person name="Purushe J."/>
            <person name="Fouts D.E."/>
            <person name="Morrison M."/>
            <person name="White B.A."/>
            <person name="Mackie R.I."/>
            <person name="Coutinho P.M."/>
            <person name="Henrissat B."/>
            <person name="Nelson K.E."/>
        </authorList>
    </citation>
    <scope>NUCLEOTIDE SEQUENCE [LARGE SCALE GENOMIC DNA]</scope>
    <source>
        <strain evidence="5 6">B14</strain>
    </source>
</reference>
<keyword evidence="1" id="KW-0472">Membrane</keyword>
<evidence type="ECO:0000259" key="4">
    <source>
        <dbReference type="PROSITE" id="PS51123"/>
    </source>
</evidence>
<evidence type="ECO:0000256" key="3">
    <source>
        <dbReference type="SAM" id="SignalP"/>
    </source>
</evidence>
<organism evidence="5 6">
    <name type="scientific">Segatella baroniae B14</name>
    <dbReference type="NCBI Taxonomy" id="752555"/>
    <lineage>
        <taxon>Bacteria</taxon>
        <taxon>Pseudomonadati</taxon>
        <taxon>Bacteroidota</taxon>
        <taxon>Bacteroidia</taxon>
        <taxon>Bacteroidales</taxon>
        <taxon>Prevotellaceae</taxon>
        <taxon>Segatella</taxon>
    </lineage>
</organism>
<dbReference type="GO" id="GO:0016020">
    <property type="term" value="C:membrane"/>
    <property type="evidence" value="ECO:0007669"/>
    <property type="project" value="UniProtKB-UniRule"/>
</dbReference>
<evidence type="ECO:0000256" key="1">
    <source>
        <dbReference type="PROSITE-ProRule" id="PRU00473"/>
    </source>
</evidence>
<name>D8DWM4_9BACT</name>
<dbReference type="AlphaFoldDB" id="D8DWM4"/>
<feature type="coiled-coil region" evidence="2">
    <location>
        <begin position="236"/>
        <end position="270"/>
    </location>
</feature>
<proteinExistence type="predicted"/>
<dbReference type="RefSeq" id="WP_006282416.1">
    <property type="nucleotide sequence ID" value="NZ_ADWO01000053.1"/>
</dbReference>
<feature type="chain" id="PRO_5003113089" evidence="3">
    <location>
        <begin position="20"/>
        <end position="382"/>
    </location>
</feature>
<keyword evidence="6" id="KW-1185">Reference proteome</keyword>
<dbReference type="Gene3D" id="3.30.1330.60">
    <property type="entry name" value="OmpA-like domain"/>
    <property type="match status" value="1"/>
</dbReference>
<sequence>MKKLIMGLALATCAMTGFAQEDLPEQKYSVATNSFFSNWFVQVGADWNAFYSNEEHGLGLSHSPFKKFRANPGASIALGKWFTPGIGLRTKFQGIWGKAVVNDQTKGNHNKYLIINEQVLFNLSNLFCGYNPNRVWNVIPFVGAGLGRNMSDNINVVDLNVGLQSSWRLGKKVDVYVEAGWNRLGQAFDGVTAVKGSSNYDGVWERKDNNLYAEVGFTFRLGKSGWSKTPDVEALNALNQSQLDALNSQLEDANAENERLRGELEAKQSNQTSSVVYKSAPVSVFFNIGKTKIASSKDMVNLESFAKSAKENNNKILVTGYADSKTGSAEYNQKLSQSRADAVVEALVKFGVDKSMITTQAKGGVDDLSPVDNNRRATVEIQ</sequence>
<evidence type="ECO:0000256" key="2">
    <source>
        <dbReference type="SAM" id="Coils"/>
    </source>
</evidence>
<gene>
    <name evidence="5" type="ORF">PBR_2058</name>
</gene>
<dbReference type="CDD" id="cd07185">
    <property type="entry name" value="OmpA_C-like"/>
    <property type="match status" value="1"/>
</dbReference>
<accession>D8DWM4</accession>
<dbReference type="InterPro" id="IPR050330">
    <property type="entry name" value="Bact_OuterMem_StrucFunc"/>
</dbReference>
<dbReference type="PANTHER" id="PTHR30329">
    <property type="entry name" value="STATOR ELEMENT OF FLAGELLAR MOTOR COMPLEX"/>
    <property type="match status" value="1"/>
</dbReference>
<dbReference type="Pfam" id="PF00691">
    <property type="entry name" value="OmpA"/>
    <property type="match status" value="1"/>
</dbReference>
<dbReference type="SUPFAM" id="SSF103088">
    <property type="entry name" value="OmpA-like"/>
    <property type="match status" value="1"/>
</dbReference>